<sequence>MFSFLKENNYGFPSGSDLIAWMMKHLKMEDQMEALHMAHLMAAHGYLFPIDDHILTVKADGTFYRFQTPYFWPSNCWEPENTDYAVYLCKRTMQNKTRLELVDYEAENLALDSRKMFSRKWEFIFMQAEAGTLNNIIHTKHQSNPVLNLMMETSSKFLDGETLNSLVIKIKEILNVVSCVDDDSKLPIFSDALSEIATFTHIASNENDLSELNDKLATQICSSVFNFKTKPYDALLSLDGIGNEISNWGVLEFFQKMHELLQNSDCAYGDISGIIACASLMKRIMQEIFKEKKAPEGYLVPRSWLEGLMCFLLDVDYSKNKNFWLKCFRSILRMSLSVVENNLTLLIKSCLVNVTVNDVDSKEEFCGLFIDLISLFSRLHQLPKFFTKLLLALTESVKENSFGQWISKGQIFPIIFKNFALHCLELPFGQTLALWKIFLEIHSPLMSSVQVYPKGKGAMLILAKLFSTFLLHSKLFDSTVPSVMYETFGDMIMNTTKELKKNISILFEKDEETSALQQSFLLLCFALGEVKLIYSDCHEDHSNDELVLKLPQNSYDCSLLLKFFNEHTNVLEAFLKGEDLILSFLVFQLLIQKIKGLLHKNELSEDEQVHLQNSISCILQHAKQSILCSGIWNMDLNTLNFDNYGSAVWWILLKYLPLFLNSVDRKNLFMICSCFRDIVLQENSNSPTSSELDLKSIVLSTVQSVHYQESKNFQIAFIASIWKFDSTLLQKKRTYDEMESEENFFKILTQLSVFRSKWAKYAESTPKSNQDDTLNSLWNNMNDTCILFNQVLQSKSIVRPKLKAEVYNILELVDCLPLEYLLPGNQVRCIIGLSVLLFLTPESLDAKKVFVAAEKISKLLISIFEGVRSVWFFDFVDSFSYLKEMVNTLDRLMMIKENDENLKWPKLLLHSVIRLITRKKETLAAAEVYFSELNTEENISEISSLALLLALEQLVQAFKNSSTI</sequence>
<gene>
    <name evidence="3" type="primary">egl-10</name>
    <name evidence="3" type="ORF">CEXT_212631</name>
</gene>
<protein>
    <submittedName>
        <fullName evidence="3">Regulator of G-protein signaling egl-10</fullName>
    </submittedName>
</protein>
<evidence type="ECO:0000256" key="1">
    <source>
        <dbReference type="ARBA" id="ARBA00022700"/>
    </source>
</evidence>
<dbReference type="PANTHER" id="PTHR45746">
    <property type="entry name" value="LP21163P"/>
    <property type="match status" value="1"/>
</dbReference>
<dbReference type="Pfam" id="PF18148">
    <property type="entry name" value="RGS_DHEX"/>
    <property type="match status" value="1"/>
</dbReference>
<keyword evidence="1" id="KW-0734">Signal transduction inhibitor</keyword>
<dbReference type="EMBL" id="BPLR01007194">
    <property type="protein sequence ID" value="GIY15082.1"/>
    <property type="molecule type" value="Genomic_DNA"/>
</dbReference>
<dbReference type="InterPro" id="IPR040759">
    <property type="entry name" value="RGS_DHEX"/>
</dbReference>
<dbReference type="CDD" id="cd04450">
    <property type="entry name" value="DEP_RGS7-like"/>
    <property type="match status" value="1"/>
</dbReference>
<dbReference type="GO" id="GO:0008277">
    <property type="term" value="P:regulation of G protein-coupled receptor signaling pathway"/>
    <property type="evidence" value="ECO:0007669"/>
    <property type="project" value="InterPro"/>
</dbReference>
<dbReference type="Gene3D" id="1.10.10.10">
    <property type="entry name" value="Winged helix-like DNA-binding domain superfamily/Winged helix DNA-binding domain"/>
    <property type="match status" value="1"/>
</dbReference>
<dbReference type="InterPro" id="IPR000591">
    <property type="entry name" value="DEP_dom"/>
</dbReference>
<dbReference type="GO" id="GO:0035556">
    <property type="term" value="P:intracellular signal transduction"/>
    <property type="evidence" value="ECO:0007669"/>
    <property type="project" value="InterPro"/>
</dbReference>
<dbReference type="GO" id="GO:0005096">
    <property type="term" value="F:GTPase activator activity"/>
    <property type="evidence" value="ECO:0007669"/>
    <property type="project" value="TreeGrafter"/>
</dbReference>
<dbReference type="InterPro" id="IPR047016">
    <property type="entry name" value="RGS6/7/9/11"/>
</dbReference>
<dbReference type="SUPFAM" id="SSF46785">
    <property type="entry name" value="Winged helix' DNA-binding domain"/>
    <property type="match status" value="1"/>
</dbReference>
<dbReference type="InterPro" id="IPR036388">
    <property type="entry name" value="WH-like_DNA-bd_sf"/>
</dbReference>
<evidence type="ECO:0000313" key="3">
    <source>
        <dbReference type="EMBL" id="GIY15082.1"/>
    </source>
</evidence>
<dbReference type="SMART" id="SM00049">
    <property type="entry name" value="DEP"/>
    <property type="match status" value="1"/>
</dbReference>
<dbReference type="InterPro" id="IPR047017">
    <property type="entry name" value="RGS6/7/9/11_DHEX_sf"/>
</dbReference>
<dbReference type="Proteomes" id="UP001054945">
    <property type="component" value="Unassembled WGS sequence"/>
</dbReference>
<feature type="domain" description="DEP" evidence="2">
    <location>
        <begin position="14"/>
        <end position="68"/>
    </location>
</feature>
<dbReference type="GO" id="GO:0043005">
    <property type="term" value="C:neuron projection"/>
    <property type="evidence" value="ECO:0007669"/>
    <property type="project" value="TreeGrafter"/>
</dbReference>
<accession>A0AAV4R0R2</accession>
<organism evidence="3 4">
    <name type="scientific">Caerostris extrusa</name>
    <name type="common">Bark spider</name>
    <name type="synonym">Caerostris bankana</name>
    <dbReference type="NCBI Taxonomy" id="172846"/>
    <lineage>
        <taxon>Eukaryota</taxon>
        <taxon>Metazoa</taxon>
        <taxon>Ecdysozoa</taxon>
        <taxon>Arthropoda</taxon>
        <taxon>Chelicerata</taxon>
        <taxon>Arachnida</taxon>
        <taxon>Araneae</taxon>
        <taxon>Araneomorphae</taxon>
        <taxon>Entelegynae</taxon>
        <taxon>Araneoidea</taxon>
        <taxon>Araneidae</taxon>
        <taxon>Caerostris</taxon>
    </lineage>
</organism>
<dbReference type="PROSITE" id="PS50186">
    <property type="entry name" value="DEP"/>
    <property type="match status" value="1"/>
</dbReference>
<dbReference type="AlphaFoldDB" id="A0AAV4R0R2"/>
<reference evidence="3 4" key="1">
    <citation type="submission" date="2021-06" db="EMBL/GenBank/DDBJ databases">
        <title>Caerostris extrusa draft genome.</title>
        <authorList>
            <person name="Kono N."/>
            <person name="Arakawa K."/>
        </authorList>
    </citation>
    <scope>NUCLEOTIDE SEQUENCE [LARGE SCALE GENOMIC DNA]</scope>
</reference>
<dbReference type="Pfam" id="PF00610">
    <property type="entry name" value="DEP"/>
    <property type="match status" value="1"/>
</dbReference>
<name>A0AAV4R0R2_CAEEX</name>
<comment type="caution">
    <text evidence="3">The sequence shown here is derived from an EMBL/GenBank/DDBJ whole genome shotgun (WGS) entry which is preliminary data.</text>
</comment>
<dbReference type="PANTHER" id="PTHR45746:SF6">
    <property type="entry name" value="LP21163P"/>
    <property type="match status" value="1"/>
</dbReference>
<keyword evidence="4" id="KW-1185">Reference proteome</keyword>
<dbReference type="GO" id="GO:0009968">
    <property type="term" value="P:negative regulation of signal transduction"/>
    <property type="evidence" value="ECO:0007669"/>
    <property type="project" value="UniProtKB-KW"/>
</dbReference>
<dbReference type="InterPro" id="IPR036390">
    <property type="entry name" value="WH_DNA-bd_sf"/>
</dbReference>
<proteinExistence type="predicted"/>
<dbReference type="Gene3D" id="1.10.1240.60">
    <property type="match status" value="1"/>
</dbReference>
<evidence type="ECO:0000313" key="4">
    <source>
        <dbReference type="Proteomes" id="UP001054945"/>
    </source>
</evidence>
<evidence type="ECO:0000259" key="2">
    <source>
        <dbReference type="PROSITE" id="PS50186"/>
    </source>
</evidence>
<dbReference type="GO" id="GO:0005737">
    <property type="term" value="C:cytoplasm"/>
    <property type="evidence" value="ECO:0007669"/>
    <property type="project" value="TreeGrafter"/>
</dbReference>